<dbReference type="Gene3D" id="3.10.450.50">
    <property type="match status" value="2"/>
</dbReference>
<evidence type="ECO:0000313" key="3">
    <source>
        <dbReference type="EMBL" id="RKN36704.1"/>
    </source>
</evidence>
<sequence>MTSDRQDIVDTCVRYGWHADLREWDRMAELFTERVDLDTRTMPGGARVTVGRADMIDGWAGLFATLGPTQHIMANHLVQIDGDTAECVAQFHAQHLAPVPAGDDTLVIAGNYRFGLVRKAEGWRIHALTISQTWSSGNLAVLGGGRPAGDSAPAVARRFLESLDAGDVDAAIACLAHDVVQDMPYSPPGYPKQLHGADTLRGLWTGLTEATQSMKFTIVEVRRFTDPEWVFVEFTADLVQPSGALYSNHYFTFFHVVDGLIRVYREVYDPLVFATDVSDEDRAAMFRTGQA</sequence>
<evidence type="ECO:0000313" key="4">
    <source>
        <dbReference type="Proteomes" id="UP000272474"/>
    </source>
</evidence>
<dbReference type="RefSeq" id="WP_120684961.1">
    <property type="nucleotide sequence ID" value="NZ_RBAL01000032.1"/>
</dbReference>
<dbReference type="SUPFAM" id="SSF54427">
    <property type="entry name" value="NTF2-like"/>
    <property type="match status" value="2"/>
</dbReference>
<dbReference type="OrthoDB" id="2599042at2"/>
<feature type="domain" description="SnoaL-like" evidence="1">
    <location>
        <begin position="156"/>
        <end position="262"/>
    </location>
</feature>
<dbReference type="InterPro" id="IPR037401">
    <property type="entry name" value="SnoaL-like"/>
</dbReference>
<gene>
    <name evidence="3" type="ORF">D7294_29975</name>
</gene>
<dbReference type="Pfam" id="PF13577">
    <property type="entry name" value="SnoaL_4"/>
    <property type="match status" value="1"/>
</dbReference>
<accession>A0A3A9YMR6</accession>
<dbReference type="Pfam" id="PF12680">
    <property type="entry name" value="SnoaL_2"/>
    <property type="match status" value="1"/>
</dbReference>
<organism evidence="3 4">
    <name type="scientific">Streptomyces hoynatensis</name>
    <dbReference type="NCBI Taxonomy" id="1141874"/>
    <lineage>
        <taxon>Bacteria</taxon>
        <taxon>Bacillati</taxon>
        <taxon>Actinomycetota</taxon>
        <taxon>Actinomycetes</taxon>
        <taxon>Kitasatosporales</taxon>
        <taxon>Streptomycetaceae</taxon>
        <taxon>Streptomyces</taxon>
    </lineage>
</organism>
<feature type="domain" description="SnoaL-like" evidence="2">
    <location>
        <begin position="3"/>
        <end position="128"/>
    </location>
</feature>
<comment type="caution">
    <text evidence="3">The sequence shown here is derived from an EMBL/GenBank/DDBJ whole genome shotgun (WGS) entry which is preliminary data.</text>
</comment>
<proteinExistence type="predicted"/>
<name>A0A3A9YMR6_9ACTN</name>
<dbReference type="Proteomes" id="UP000272474">
    <property type="component" value="Unassembled WGS sequence"/>
</dbReference>
<evidence type="ECO:0000259" key="2">
    <source>
        <dbReference type="Pfam" id="PF13577"/>
    </source>
</evidence>
<dbReference type="InterPro" id="IPR032710">
    <property type="entry name" value="NTF2-like_dom_sf"/>
</dbReference>
<evidence type="ECO:0000259" key="1">
    <source>
        <dbReference type="Pfam" id="PF12680"/>
    </source>
</evidence>
<reference evidence="3 4" key="1">
    <citation type="journal article" date="2014" name="Int. J. Syst. Evol. Microbiol.">
        <title>Streptomyces hoynatensis sp. nov., isolated from deep marine sediment.</title>
        <authorList>
            <person name="Veyisoglu A."/>
            <person name="Sahin N."/>
        </authorList>
    </citation>
    <scope>NUCLEOTIDE SEQUENCE [LARGE SCALE GENOMIC DNA]</scope>
    <source>
        <strain evidence="3 4">KCTC 29097</strain>
    </source>
</reference>
<keyword evidence="4" id="KW-1185">Reference proteome</keyword>
<dbReference type="EMBL" id="RBAL01000032">
    <property type="protein sequence ID" value="RKN36704.1"/>
    <property type="molecule type" value="Genomic_DNA"/>
</dbReference>
<dbReference type="AlphaFoldDB" id="A0A3A9YMR6"/>
<protein>
    <recommendedName>
        <fullName evidence="1 2">SnoaL-like domain-containing protein</fullName>
    </recommendedName>
</protein>